<reference evidence="6 7" key="1">
    <citation type="submission" date="2018-05" db="EMBL/GenBank/DDBJ databases">
        <title>Genome sequencing and assembly of the regulated plant pathogen Lachnellula willkommii and related sister species for the development of diagnostic species identification markers.</title>
        <authorList>
            <person name="Giroux E."/>
            <person name="Bilodeau G."/>
        </authorList>
    </citation>
    <scope>NUCLEOTIDE SEQUENCE [LARGE SCALE GENOMIC DNA]</scope>
    <source>
        <strain evidence="6 7">CBS 197.66</strain>
    </source>
</reference>
<keyword evidence="7" id="KW-1185">Reference proteome</keyword>
<dbReference type="InterPro" id="IPR016181">
    <property type="entry name" value="Acyl_CoA_acyltransferase"/>
</dbReference>
<evidence type="ECO:0000256" key="2">
    <source>
        <dbReference type="ARBA" id="ARBA00023315"/>
    </source>
</evidence>
<dbReference type="Pfam" id="PF13508">
    <property type="entry name" value="Acetyltransf_7"/>
    <property type="match status" value="1"/>
</dbReference>
<dbReference type="Proteomes" id="UP000462212">
    <property type="component" value="Unassembled WGS sequence"/>
</dbReference>
<protein>
    <submittedName>
        <fullName evidence="6">Acetyltransferase</fullName>
    </submittedName>
</protein>
<keyword evidence="2" id="KW-0012">Acyltransferase</keyword>
<organism evidence="6 7">
    <name type="scientific">Lachnellula subtilissima</name>
    <dbReference type="NCBI Taxonomy" id="602034"/>
    <lineage>
        <taxon>Eukaryota</taxon>
        <taxon>Fungi</taxon>
        <taxon>Dikarya</taxon>
        <taxon>Ascomycota</taxon>
        <taxon>Pezizomycotina</taxon>
        <taxon>Leotiomycetes</taxon>
        <taxon>Helotiales</taxon>
        <taxon>Lachnaceae</taxon>
        <taxon>Lachnellula</taxon>
    </lineage>
</organism>
<comment type="caution">
    <text evidence="6">The sequence shown here is derived from an EMBL/GenBank/DDBJ whole genome shotgun (WGS) entry which is preliminary data.</text>
</comment>
<evidence type="ECO:0000259" key="5">
    <source>
        <dbReference type="PROSITE" id="PS51186"/>
    </source>
</evidence>
<dbReference type="PANTHER" id="PTHR43800">
    <property type="entry name" value="PEPTIDYL-LYSINE N-ACETYLTRANSFERASE YJAB"/>
    <property type="match status" value="1"/>
</dbReference>
<proteinExistence type="predicted"/>
<accession>A0A8H8RR28</accession>
<dbReference type="EMBL" id="QGMJ01000310">
    <property type="protein sequence ID" value="TVY38022.1"/>
    <property type="molecule type" value="Genomic_DNA"/>
</dbReference>
<evidence type="ECO:0000256" key="3">
    <source>
        <dbReference type="SAM" id="MobiDB-lite"/>
    </source>
</evidence>
<evidence type="ECO:0000256" key="1">
    <source>
        <dbReference type="ARBA" id="ARBA00022679"/>
    </source>
</evidence>
<dbReference type="Gene3D" id="3.40.630.30">
    <property type="match status" value="1"/>
</dbReference>
<dbReference type="InterPro" id="IPR000182">
    <property type="entry name" value="GNAT_dom"/>
</dbReference>
<name>A0A8H8RR28_9HELO</name>
<dbReference type="GO" id="GO:0016747">
    <property type="term" value="F:acyltransferase activity, transferring groups other than amino-acyl groups"/>
    <property type="evidence" value="ECO:0007669"/>
    <property type="project" value="InterPro"/>
</dbReference>
<feature type="domain" description="N-acetyltransferase" evidence="5">
    <location>
        <begin position="28"/>
        <end position="180"/>
    </location>
</feature>
<gene>
    <name evidence="6" type="ORF">LSUB1_G004288</name>
</gene>
<dbReference type="OrthoDB" id="2744543at2759"/>
<dbReference type="CDD" id="cd04301">
    <property type="entry name" value="NAT_SF"/>
    <property type="match status" value="1"/>
</dbReference>
<feature type="chain" id="PRO_5034604592" evidence="4">
    <location>
        <begin position="22"/>
        <end position="254"/>
    </location>
</feature>
<evidence type="ECO:0000313" key="6">
    <source>
        <dbReference type="EMBL" id="TVY38022.1"/>
    </source>
</evidence>
<dbReference type="PROSITE" id="PS51186">
    <property type="entry name" value="GNAT"/>
    <property type="match status" value="1"/>
</dbReference>
<evidence type="ECO:0000256" key="4">
    <source>
        <dbReference type="SAM" id="SignalP"/>
    </source>
</evidence>
<feature type="region of interest" description="Disordered" evidence="3">
    <location>
        <begin position="202"/>
        <end position="233"/>
    </location>
</feature>
<keyword evidence="1 6" id="KW-0808">Transferase</keyword>
<dbReference type="AlphaFoldDB" id="A0A8H8RR28"/>
<dbReference type="PANTHER" id="PTHR43800:SF1">
    <property type="entry name" value="PEPTIDYL-LYSINE N-ACETYLTRANSFERASE YJAB"/>
    <property type="match status" value="1"/>
</dbReference>
<evidence type="ECO:0000313" key="7">
    <source>
        <dbReference type="Proteomes" id="UP000462212"/>
    </source>
</evidence>
<keyword evidence="4" id="KW-0732">Signal</keyword>
<dbReference type="SUPFAM" id="SSF55729">
    <property type="entry name" value="Acyl-CoA N-acyltransferases (Nat)"/>
    <property type="match status" value="1"/>
</dbReference>
<feature type="signal peptide" evidence="4">
    <location>
        <begin position="1"/>
        <end position="21"/>
    </location>
</feature>
<sequence length="254" mass="28084">MSTNALAILAMAAAYVQQAESMEEVPRFGIRPARSSDISLLESVERSAAQLFRTVNLGFLADGPTLDPAVLTGMAKSNHLWIAVNDWDQPIGFLGGETFEGNFHLVEVSVARDFQGRGVGKALMSNMMEQVRREGYKTITLTTYRDVSWNGYWYAKMGFVEVYAQAMGRKYLDIMVQEGKQGLDQASRGDMWMMTGTGIGIGSRQTNSVHLAKPRKERGHQSAGSRRDGRSSTRYVAQDNGCCACGNMGMRRKM</sequence>